<dbReference type="InterPro" id="IPR016032">
    <property type="entry name" value="Sig_transdc_resp-reg_C-effctor"/>
</dbReference>
<dbReference type="PROSITE" id="PS50043">
    <property type="entry name" value="HTH_LUXR_2"/>
    <property type="match status" value="1"/>
</dbReference>
<evidence type="ECO:0000256" key="2">
    <source>
        <dbReference type="ARBA" id="ARBA00022840"/>
    </source>
</evidence>
<dbReference type="PANTHER" id="PTHR16305:SF35">
    <property type="entry name" value="TRANSCRIPTIONAL ACTIVATOR DOMAIN"/>
    <property type="match status" value="1"/>
</dbReference>
<reference evidence="4 5" key="1">
    <citation type="submission" date="2020-03" db="EMBL/GenBank/DDBJ databases">
        <title>Whole genome shotgun sequence of Phytohabitans rumicis NBRC 108638.</title>
        <authorList>
            <person name="Komaki H."/>
            <person name="Tamura T."/>
        </authorList>
    </citation>
    <scope>NUCLEOTIDE SEQUENCE [LARGE SCALE GENOMIC DNA]</scope>
    <source>
        <strain evidence="4 5">NBRC 108638</strain>
    </source>
</reference>
<dbReference type="Gene3D" id="1.10.10.10">
    <property type="entry name" value="Winged helix-like DNA-binding domain superfamily/Winged helix DNA-binding domain"/>
    <property type="match status" value="1"/>
</dbReference>
<dbReference type="AlphaFoldDB" id="A0A6V8LLF8"/>
<dbReference type="Gene3D" id="1.25.40.10">
    <property type="entry name" value="Tetratricopeptide repeat domain"/>
    <property type="match status" value="1"/>
</dbReference>
<organism evidence="4 5">
    <name type="scientific">Phytohabitans rumicis</name>
    <dbReference type="NCBI Taxonomy" id="1076125"/>
    <lineage>
        <taxon>Bacteria</taxon>
        <taxon>Bacillati</taxon>
        <taxon>Actinomycetota</taxon>
        <taxon>Actinomycetes</taxon>
        <taxon>Micromonosporales</taxon>
        <taxon>Micromonosporaceae</taxon>
    </lineage>
</organism>
<dbReference type="PROSITE" id="PS00622">
    <property type="entry name" value="HTH_LUXR_1"/>
    <property type="match status" value="1"/>
</dbReference>
<dbReference type="InterPro" id="IPR036388">
    <property type="entry name" value="WH-like_DNA-bd_sf"/>
</dbReference>
<keyword evidence="1" id="KW-0547">Nucleotide-binding</keyword>
<accession>A0A6V8LLF8</accession>
<dbReference type="GO" id="GO:0003677">
    <property type="term" value="F:DNA binding"/>
    <property type="evidence" value="ECO:0007669"/>
    <property type="project" value="InterPro"/>
</dbReference>
<keyword evidence="5" id="KW-1185">Reference proteome</keyword>
<dbReference type="InterPro" id="IPR000792">
    <property type="entry name" value="Tscrpt_reg_LuxR_C"/>
</dbReference>
<evidence type="ECO:0000256" key="1">
    <source>
        <dbReference type="ARBA" id="ARBA00022741"/>
    </source>
</evidence>
<proteinExistence type="predicted"/>
<dbReference type="SUPFAM" id="SSF46894">
    <property type="entry name" value="C-terminal effector domain of the bipartite response regulators"/>
    <property type="match status" value="1"/>
</dbReference>
<dbReference type="PRINTS" id="PR00038">
    <property type="entry name" value="HTHLUXR"/>
</dbReference>
<dbReference type="InterPro" id="IPR027417">
    <property type="entry name" value="P-loop_NTPase"/>
</dbReference>
<dbReference type="PANTHER" id="PTHR16305">
    <property type="entry name" value="TESTICULAR SOLUBLE ADENYLYL CYCLASE"/>
    <property type="match status" value="1"/>
</dbReference>
<dbReference type="InterPro" id="IPR011990">
    <property type="entry name" value="TPR-like_helical_dom_sf"/>
</dbReference>
<feature type="domain" description="HTH luxR-type" evidence="3">
    <location>
        <begin position="887"/>
        <end position="952"/>
    </location>
</feature>
<dbReference type="GO" id="GO:0005524">
    <property type="term" value="F:ATP binding"/>
    <property type="evidence" value="ECO:0007669"/>
    <property type="project" value="UniProtKB-KW"/>
</dbReference>
<dbReference type="SUPFAM" id="SSF52540">
    <property type="entry name" value="P-loop containing nucleoside triphosphate hydrolases"/>
    <property type="match status" value="1"/>
</dbReference>
<dbReference type="EMBL" id="BLPG01000001">
    <property type="protein sequence ID" value="GFJ95459.1"/>
    <property type="molecule type" value="Genomic_DNA"/>
</dbReference>
<dbReference type="Pfam" id="PF00196">
    <property type="entry name" value="GerE"/>
    <property type="match status" value="1"/>
</dbReference>
<gene>
    <name evidence="4" type="ORF">Prum_091010</name>
</gene>
<dbReference type="SMART" id="SM00421">
    <property type="entry name" value="HTH_LUXR"/>
    <property type="match status" value="1"/>
</dbReference>
<reference evidence="4 5" key="2">
    <citation type="submission" date="2020-03" db="EMBL/GenBank/DDBJ databases">
        <authorList>
            <person name="Ichikawa N."/>
            <person name="Kimura A."/>
            <person name="Kitahashi Y."/>
            <person name="Uohara A."/>
        </authorList>
    </citation>
    <scope>NUCLEOTIDE SEQUENCE [LARGE SCALE GENOMIC DNA]</scope>
    <source>
        <strain evidence="4 5">NBRC 108638</strain>
    </source>
</reference>
<dbReference type="InterPro" id="IPR041664">
    <property type="entry name" value="AAA_16"/>
</dbReference>
<dbReference type="GO" id="GO:0004016">
    <property type="term" value="F:adenylate cyclase activity"/>
    <property type="evidence" value="ECO:0007669"/>
    <property type="project" value="TreeGrafter"/>
</dbReference>
<evidence type="ECO:0000313" key="5">
    <source>
        <dbReference type="Proteomes" id="UP000482960"/>
    </source>
</evidence>
<dbReference type="CDD" id="cd06170">
    <property type="entry name" value="LuxR_C_like"/>
    <property type="match status" value="1"/>
</dbReference>
<dbReference type="RefSeq" id="WP_173083044.1">
    <property type="nucleotide sequence ID" value="NZ_BAABJB010000048.1"/>
</dbReference>
<comment type="caution">
    <text evidence="4">The sequence shown here is derived from an EMBL/GenBank/DDBJ whole genome shotgun (WGS) entry which is preliminary data.</text>
</comment>
<dbReference type="Proteomes" id="UP000482960">
    <property type="component" value="Unassembled WGS sequence"/>
</dbReference>
<dbReference type="GO" id="GO:0006355">
    <property type="term" value="P:regulation of DNA-templated transcription"/>
    <property type="evidence" value="ECO:0007669"/>
    <property type="project" value="InterPro"/>
</dbReference>
<dbReference type="GO" id="GO:0005737">
    <property type="term" value="C:cytoplasm"/>
    <property type="evidence" value="ECO:0007669"/>
    <property type="project" value="TreeGrafter"/>
</dbReference>
<evidence type="ECO:0000313" key="4">
    <source>
        <dbReference type="EMBL" id="GFJ95459.1"/>
    </source>
</evidence>
<keyword evidence="2" id="KW-0067">ATP-binding</keyword>
<name>A0A6V8LLF8_9ACTN</name>
<evidence type="ECO:0000259" key="3">
    <source>
        <dbReference type="PROSITE" id="PS50043"/>
    </source>
</evidence>
<protein>
    <recommendedName>
        <fullName evidence="3">HTH luxR-type domain-containing protein</fullName>
    </recommendedName>
</protein>
<dbReference type="SUPFAM" id="SSF48452">
    <property type="entry name" value="TPR-like"/>
    <property type="match status" value="1"/>
</dbReference>
<dbReference type="Pfam" id="PF13191">
    <property type="entry name" value="AAA_16"/>
    <property type="match status" value="1"/>
</dbReference>
<sequence>MQLLCPILIGRDAVVDDLVGVIASAQAGSGAMQLVLGEAGVGKTRLVEHIAGLARERGLCTMRGRAVEVELPGALRPFTEALTAAVRAYGAPTGPHFEPFRPLLAGLVPEWTGDAPPDAVPLVFVAEGILRFLRHMGDGRGALLVVEDAHWADPDSVAVLEYLADHLSGEPVAVMVTLRGDGPWATVDWAARLVASRAATPVPLRPLAPDDIRRMIRGCLGEDPPDALVEAVARRADGLPFLVEELLAGLADAGGLVATGDGWRVDGQRLRPAVPATLAVSVGRRLHSIGSTASAVIAAAAVLGTVFDWRLLAAMAGVDELAVSAALRAARDGQLVAATTDGFHFRHALSREAVLADLTPPERARLAGIGLAELTRQHGELDGETAALAANLALRAEDRHQAAEWYLYAGRRRLAAGKISDAVRALERCCALATEPRQELAGTVELLGALVLAGRNDQVFAIGNPLIDSGQSGVDDAIRARLLLLLARAAVSAADWPAAAGHLTALQGLPAIADPLVSAQVAALRAALAYGQHRFDDAISAAGEALSRAAPLDAPAIEVAAHLIVGRSRRLRDFEAAEESLRAAQRIAAGHGLPAEARIASFELAELHYIRTGDNAALRQVRDDAAQSGAFALVGLADLQLAVALAVRHRIDDALDAVARIAADAHRYRLDGLISSALVVRGFCHAVRGQTVEVSTIAAELERRTVHDREHRSYLWGYVRLVRALAADDLDAASEAAEQARQLLVDNTSHVLGMWVLLRTCSGWSADDAVRTAGLTAAMQPLCLAAVVAARAVDLGRGGAIEAALHTYGQVERILADAPWCRHVFRHLVAGAARADGWRFPPEWMAESADFFASEGLFALARAANTWLRAAGVPAPTAGPPRDRTPPALRAYTLTDRETDVALLLLGGLTNKQIAERLRLSPRTVEKYVERLFQKTAVTSRAALVALALSPPESAAP</sequence>